<protein>
    <submittedName>
        <fullName evidence="2">Uncharacterized protein</fullName>
    </submittedName>
</protein>
<keyword evidence="3" id="KW-1185">Reference proteome</keyword>
<feature type="region of interest" description="Disordered" evidence="1">
    <location>
        <begin position="1"/>
        <end position="36"/>
    </location>
</feature>
<gene>
    <name evidence="2" type="ORF">GCM10011399_32850</name>
</gene>
<accession>A0A917BD93</accession>
<reference evidence="2 3" key="1">
    <citation type="journal article" date="2014" name="Int. J. Syst. Evol. Microbiol.">
        <title>Complete genome sequence of Corynebacterium casei LMG S-19264T (=DSM 44701T), isolated from a smear-ripened cheese.</title>
        <authorList>
            <consortium name="US DOE Joint Genome Institute (JGI-PGF)"/>
            <person name="Walter F."/>
            <person name="Albersmeier A."/>
            <person name="Kalinowski J."/>
            <person name="Ruckert C."/>
        </authorList>
    </citation>
    <scope>NUCLEOTIDE SEQUENCE [LARGE SCALE GENOMIC DNA]</scope>
    <source>
        <strain evidence="2 3">CGMCC 1.12976</strain>
    </source>
</reference>
<feature type="compositionally biased region" description="Basic and acidic residues" evidence="1">
    <location>
        <begin position="26"/>
        <end position="36"/>
    </location>
</feature>
<evidence type="ECO:0000313" key="3">
    <source>
        <dbReference type="Proteomes" id="UP000598775"/>
    </source>
</evidence>
<evidence type="ECO:0000313" key="2">
    <source>
        <dbReference type="EMBL" id="GGF37335.1"/>
    </source>
</evidence>
<dbReference type="AlphaFoldDB" id="A0A917BD93"/>
<dbReference type="EMBL" id="BMGP01000006">
    <property type="protein sequence ID" value="GGF37335.1"/>
    <property type="molecule type" value="Genomic_DNA"/>
</dbReference>
<sequence length="220" mass="23609">MTTLTAEHPPQLDETHTLTPPQGEPRQFDPPESPRRHLLLDQPLRTDAHIEERVMSTIGTACRHQLWLLMLTSADLQVPLAFPCDDFSVEPDKKQANVLLAFIAGLMADRGATQLIAVWERPGRGALSPADARWAQLIAHSCERRGIPLRAQLLSHSRGVCLLGPADLASSDSQPADQETTDSKPAGPNSTDLASADPKATDPRVGAGAGVRLPSASNTA</sequence>
<feature type="region of interest" description="Disordered" evidence="1">
    <location>
        <begin position="169"/>
        <end position="220"/>
    </location>
</feature>
<evidence type="ECO:0000256" key="1">
    <source>
        <dbReference type="SAM" id="MobiDB-lite"/>
    </source>
</evidence>
<dbReference type="Proteomes" id="UP000598775">
    <property type="component" value="Unassembled WGS sequence"/>
</dbReference>
<name>A0A917BD93_9MICO</name>
<dbReference type="RefSeq" id="WP_188680200.1">
    <property type="nucleotide sequence ID" value="NZ_BMGP01000006.1"/>
</dbReference>
<proteinExistence type="predicted"/>
<organism evidence="2 3">
    <name type="scientific">Subtercola lobariae</name>
    <dbReference type="NCBI Taxonomy" id="1588641"/>
    <lineage>
        <taxon>Bacteria</taxon>
        <taxon>Bacillati</taxon>
        <taxon>Actinomycetota</taxon>
        <taxon>Actinomycetes</taxon>
        <taxon>Micrococcales</taxon>
        <taxon>Microbacteriaceae</taxon>
        <taxon>Subtercola</taxon>
    </lineage>
</organism>
<comment type="caution">
    <text evidence="2">The sequence shown here is derived from an EMBL/GenBank/DDBJ whole genome shotgun (WGS) entry which is preliminary data.</text>
</comment>